<dbReference type="EMBL" id="CP069024">
    <property type="protein sequence ID" value="QRC92106.1"/>
    <property type="molecule type" value="Genomic_DNA"/>
</dbReference>
<accession>A0A7U2ESQ3</accession>
<dbReference type="VEuPathDB" id="FungiDB:JI435_022710"/>
<evidence type="ECO:0000313" key="1">
    <source>
        <dbReference type="EMBL" id="QRC92106.1"/>
    </source>
</evidence>
<gene>
    <name evidence="1" type="ORF">JI435_022710</name>
</gene>
<dbReference type="Proteomes" id="UP000663193">
    <property type="component" value="Chromosome 2"/>
</dbReference>
<organism evidence="1 2">
    <name type="scientific">Phaeosphaeria nodorum (strain SN15 / ATCC MYA-4574 / FGSC 10173)</name>
    <name type="common">Glume blotch fungus</name>
    <name type="synonym">Parastagonospora nodorum</name>
    <dbReference type="NCBI Taxonomy" id="321614"/>
    <lineage>
        <taxon>Eukaryota</taxon>
        <taxon>Fungi</taxon>
        <taxon>Dikarya</taxon>
        <taxon>Ascomycota</taxon>
        <taxon>Pezizomycotina</taxon>
        <taxon>Dothideomycetes</taxon>
        <taxon>Pleosporomycetidae</taxon>
        <taxon>Pleosporales</taxon>
        <taxon>Pleosporineae</taxon>
        <taxon>Phaeosphaeriaceae</taxon>
        <taxon>Parastagonospora</taxon>
    </lineage>
</organism>
<proteinExistence type="predicted"/>
<keyword evidence="2" id="KW-1185">Reference proteome</keyword>
<protein>
    <submittedName>
        <fullName evidence="1">Uncharacterized protein</fullName>
    </submittedName>
</protein>
<sequence length="253" mass="27600">MPQAIDHYYRHVSANVGMLDAYSPVSSPCPFIVPTQARDSNNHPMHTINRHYNCVTIQYTPTSSVILLSRPTKPRNPVAQLLQIQTCHFPRHPTAIQHDRVTVPRTHRPAWVSALSYSILVMCAAADAAALGGGRVGYCIQTGASGVSGPDIYRWVGYDTRDAIAFVHCRESKTIGGQGCDVTLSEVDAAKGRDLETKAGLSWDHPLRSALSFACLGIVDHHLAHVLEQSLALPHAIPAKRRSLCGQLGDRRA</sequence>
<name>A0A7U2ESQ3_PHANO</name>
<reference evidence="2" key="1">
    <citation type="journal article" date="2021" name="BMC Genomics">
        <title>Chromosome-level genome assembly and manually-curated proteome of model necrotroph Parastagonospora nodorum Sn15 reveals a genome-wide trove of candidate effector homologs, and redundancy of virulence-related functions within an accessory chromosome.</title>
        <authorList>
            <person name="Bertazzoni S."/>
            <person name="Jones D.A.B."/>
            <person name="Phan H.T."/>
            <person name="Tan K.-C."/>
            <person name="Hane J.K."/>
        </authorList>
    </citation>
    <scope>NUCLEOTIDE SEQUENCE [LARGE SCALE GENOMIC DNA]</scope>
    <source>
        <strain evidence="2">SN15 / ATCC MYA-4574 / FGSC 10173)</strain>
    </source>
</reference>
<evidence type="ECO:0000313" key="2">
    <source>
        <dbReference type="Proteomes" id="UP000663193"/>
    </source>
</evidence>
<dbReference type="AlphaFoldDB" id="A0A7U2ESQ3"/>